<dbReference type="AlphaFoldDB" id="A0A507D204"/>
<dbReference type="GO" id="GO:0000467">
    <property type="term" value="P:exonucleolytic trimming to generate mature 3'-end of 5.8S rRNA from tricistronic rRNA transcript (SSU-rRNA, 5.8S rRNA, LSU-rRNA)"/>
    <property type="evidence" value="ECO:0007669"/>
    <property type="project" value="InterPro"/>
</dbReference>
<keyword evidence="3" id="KW-0540">Nuclease</keyword>
<dbReference type="EMBL" id="QEAM01000010">
    <property type="protein sequence ID" value="TPX51008.1"/>
    <property type="molecule type" value="Genomic_DNA"/>
</dbReference>
<dbReference type="Proteomes" id="UP000317494">
    <property type="component" value="Unassembled WGS sequence"/>
</dbReference>
<evidence type="ECO:0000313" key="12">
    <source>
        <dbReference type="EMBL" id="TPX51008.1"/>
    </source>
</evidence>
<keyword evidence="13" id="KW-1185">Reference proteome</keyword>
<dbReference type="InterPro" id="IPR010997">
    <property type="entry name" value="HRDC-like_sf"/>
</dbReference>
<dbReference type="InterPro" id="IPR012337">
    <property type="entry name" value="RNaseH-like_sf"/>
</dbReference>
<keyword evidence="5" id="KW-0271">Exosome</keyword>
<dbReference type="InterPro" id="IPR049559">
    <property type="entry name" value="Rrp6p-like_exo"/>
</dbReference>
<dbReference type="GO" id="GO:0003727">
    <property type="term" value="F:single-stranded RNA binding"/>
    <property type="evidence" value="ECO:0007669"/>
    <property type="project" value="TreeGrafter"/>
</dbReference>
<dbReference type="STRING" id="286115.A0A507D204"/>
<evidence type="ECO:0000256" key="2">
    <source>
        <dbReference type="ARBA" id="ARBA00022552"/>
    </source>
</evidence>
<evidence type="ECO:0000256" key="3">
    <source>
        <dbReference type="ARBA" id="ARBA00022722"/>
    </source>
</evidence>
<keyword evidence="2" id="KW-0698">rRNA processing</keyword>
<evidence type="ECO:0000259" key="10">
    <source>
        <dbReference type="PROSITE" id="PS50967"/>
    </source>
</evidence>
<dbReference type="EMBL" id="QEAN01000156">
    <property type="protein sequence ID" value="TPX45331.1"/>
    <property type="molecule type" value="Genomic_DNA"/>
</dbReference>
<dbReference type="GO" id="GO:0005730">
    <property type="term" value="C:nucleolus"/>
    <property type="evidence" value="ECO:0007669"/>
    <property type="project" value="TreeGrafter"/>
</dbReference>
<evidence type="ECO:0000313" key="14">
    <source>
        <dbReference type="Proteomes" id="UP000320475"/>
    </source>
</evidence>
<dbReference type="InterPro" id="IPR002562">
    <property type="entry name" value="3'-5'_exonuclease_dom"/>
</dbReference>
<evidence type="ECO:0000256" key="7">
    <source>
        <dbReference type="ARBA" id="ARBA00023242"/>
    </source>
</evidence>
<comment type="similarity">
    <text evidence="8">Belongs to the exosome component 10/RRP6 family.</text>
</comment>
<dbReference type="GO" id="GO:0071037">
    <property type="term" value="P:nuclear polyadenylation-dependent snRNA catabolic process"/>
    <property type="evidence" value="ECO:0007669"/>
    <property type="project" value="TreeGrafter"/>
</dbReference>
<keyword evidence="7" id="KW-0539">Nucleus</keyword>
<comment type="caution">
    <text evidence="11">The sequence shown here is derived from an EMBL/GenBank/DDBJ whole genome shotgun (WGS) entry which is preliminary data.</text>
</comment>
<dbReference type="Gene3D" id="1.10.150.80">
    <property type="entry name" value="HRDC domain"/>
    <property type="match status" value="1"/>
</dbReference>
<dbReference type="PROSITE" id="PS50967">
    <property type="entry name" value="HRDC"/>
    <property type="match status" value="1"/>
</dbReference>
<dbReference type="Pfam" id="PF08066">
    <property type="entry name" value="PMC2NT"/>
    <property type="match status" value="1"/>
</dbReference>
<comment type="subcellular location">
    <subcellularLocation>
        <location evidence="1">Nucleus</location>
    </subcellularLocation>
</comment>
<evidence type="ECO:0000256" key="8">
    <source>
        <dbReference type="ARBA" id="ARBA00043957"/>
    </source>
</evidence>
<dbReference type="GO" id="GO:0000166">
    <property type="term" value="F:nucleotide binding"/>
    <property type="evidence" value="ECO:0007669"/>
    <property type="project" value="InterPro"/>
</dbReference>
<evidence type="ECO:0000256" key="5">
    <source>
        <dbReference type="ARBA" id="ARBA00022835"/>
    </source>
</evidence>
<dbReference type="SMART" id="SM00341">
    <property type="entry name" value="HRDC"/>
    <property type="match status" value="1"/>
</dbReference>
<dbReference type="GO" id="GO:0000176">
    <property type="term" value="C:nuclear exosome (RNase complex)"/>
    <property type="evidence" value="ECO:0007669"/>
    <property type="project" value="InterPro"/>
</dbReference>
<dbReference type="VEuPathDB" id="FungiDB:SeMB42_g04051"/>
<proteinExistence type="inferred from homology"/>
<dbReference type="FunFam" id="3.30.420.10:FF:000059">
    <property type="entry name" value="Exosome complex exonuclease Rrp6"/>
    <property type="match status" value="1"/>
</dbReference>
<evidence type="ECO:0000256" key="9">
    <source>
        <dbReference type="SAM" id="MobiDB-lite"/>
    </source>
</evidence>
<dbReference type="Gene3D" id="3.30.420.10">
    <property type="entry name" value="Ribonuclease H-like superfamily/Ribonuclease H"/>
    <property type="match status" value="1"/>
</dbReference>
<dbReference type="SMART" id="SM00474">
    <property type="entry name" value="35EXOc"/>
    <property type="match status" value="1"/>
</dbReference>
<dbReference type="GO" id="GO:0000175">
    <property type="term" value="F:3'-5'-RNA exonuclease activity"/>
    <property type="evidence" value="ECO:0007669"/>
    <property type="project" value="InterPro"/>
</dbReference>
<name>A0A507D204_9FUNG</name>
<dbReference type="GO" id="GO:0071038">
    <property type="term" value="P:TRAMP-dependent tRNA surveillance pathway"/>
    <property type="evidence" value="ECO:0007669"/>
    <property type="project" value="TreeGrafter"/>
</dbReference>
<dbReference type="PANTHER" id="PTHR12124:SF47">
    <property type="entry name" value="EXOSOME COMPONENT 10"/>
    <property type="match status" value="1"/>
</dbReference>
<keyword evidence="4" id="KW-0378">Hydrolase</keyword>
<dbReference type="CDD" id="cd06147">
    <property type="entry name" value="Rrp6p_like_exo"/>
    <property type="match status" value="1"/>
</dbReference>
<evidence type="ECO:0000313" key="11">
    <source>
        <dbReference type="EMBL" id="TPX45331.1"/>
    </source>
</evidence>
<reference evidence="13 14" key="1">
    <citation type="journal article" date="2019" name="Sci. Rep.">
        <title>Comparative genomics of chytrid fungi reveal insights into the obligate biotrophic and pathogenic lifestyle of Synchytrium endobioticum.</title>
        <authorList>
            <person name="van de Vossenberg B.T.L.H."/>
            <person name="Warris S."/>
            <person name="Nguyen H.D.T."/>
            <person name="van Gent-Pelzer M.P.E."/>
            <person name="Joly D.L."/>
            <person name="van de Geest H.C."/>
            <person name="Bonants P.J.M."/>
            <person name="Smith D.S."/>
            <person name="Levesque C.A."/>
            <person name="van der Lee T.A.J."/>
        </authorList>
    </citation>
    <scope>NUCLEOTIDE SEQUENCE [LARGE SCALE GENOMIC DNA]</scope>
    <source>
        <strain evidence="12 14">LEV6574</strain>
        <strain evidence="11 13">MB42</strain>
    </source>
</reference>
<dbReference type="InterPro" id="IPR044876">
    <property type="entry name" value="HRDC_dom_sf"/>
</dbReference>
<protein>
    <recommendedName>
        <fullName evidence="10">HRDC domain-containing protein</fullName>
    </recommendedName>
</protein>
<keyword evidence="6" id="KW-0269">Exonuclease</keyword>
<dbReference type="FunFam" id="1.10.150.80:FF:000001">
    <property type="entry name" value="Putative exosome component 10"/>
    <property type="match status" value="1"/>
</dbReference>
<dbReference type="SUPFAM" id="SSF53098">
    <property type="entry name" value="Ribonuclease H-like"/>
    <property type="match status" value="1"/>
</dbReference>
<dbReference type="InterPro" id="IPR036397">
    <property type="entry name" value="RNaseH_sf"/>
</dbReference>
<dbReference type="InterPro" id="IPR002121">
    <property type="entry name" value="HRDC_dom"/>
</dbReference>
<accession>A0A507D204</accession>
<feature type="domain" description="HRDC" evidence="10">
    <location>
        <begin position="488"/>
        <end position="568"/>
    </location>
</feature>
<evidence type="ECO:0000256" key="6">
    <source>
        <dbReference type="ARBA" id="ARBA00022839"/>
    </source>
</evidence>
<dbReference type="Pfam" id="PF01612">
    <property type="entry name" value="DNA_pol_A_exo1"/>
    <property type="match status" value="1"/>
</dbReference>
<evidence type="ECO:0000256" key="4">
    <source>
        <dbReference type="ARBA" id="ARBA00022801"/>
    </source>
</evidence>
<dbReference type="GO" id="GO:0071036">
    <property type="term" value="P:nuclear polyadenylation-dependent snoRNA catabolic process"/>
    <property type="evidence" value="ECO:0007669"/>
    <property type="project" value="TreeGrafter"/>
</dbReference>
<dbReference type="InterPro" id="IPR012588">
    <property type="entry name" value="Exosome-assoc_fac_Rrp6_N"/>
</dbReference>
<dbReference type="OrthoDB" id="2250022at2759"/>
<gene>
    <name evidence="12" type="ORF">SeLEV6574_g00592</name>
    <name evidence="11" type="ORF">SeMB42_g04051</name>
</gene>
<organism evidence="11 13">
    <name type="scientific">Synchytrium endobioticum</name>
    <dbReference type="NCBI Taxonomy" id="286115"/>
    <lineage>
        <taxon>Eukaryota</taxon>
        <taxon>Fungi</taxon>
        <taxon>Fungi incertae sedis</taxon>
        <taxon>Chytridiomycota</taxon>
        <taxon>Chytridiomycota incertae sedis</taxon>
        <taxon>Chytridiomycetes</taxon>
        <taxon>Synchytriales</taxon>
        <taxon>Synchytriaceae</taxon>
        <taxon>Synchytrium</taxon>
    </lineage>
</organism>
<dbReference type="PANTHER" id="PTHR12124">
    <property type="entry name" value="POLYMYOSITIS/SCLERODERMA AUTOANTIGEN-RELATED"/>
    <property type="match status" value="1"/>
</dbReference>
<feature type="region of interest" description="Disordered" evidence="9">
    <location>
        <begin position="119"/>
        <end position="138"/>
    </location>
</feature>
<dbReference type="SUPFAM" id="SSF47819">
    <property type="entry name" value="HRDC-like"/>
    <property type="match status" value="1"/>
</dbReference>
<dbReference type="GO" id="GO:0071035">
    <property type="term" value="P:nuclear polyadenylation-dependent rRNA catabolic process"/>
    <property type="evidence" value="ECO:0007669"/>
    <property type="project" value="TreeGrafter"/>
</dbReference>
<dbReference type="Proteomes" id="UP000320475">
    <property type="component" value="Unassembled WGS sequence"/>
</dbReference>
<evidence type="ECO:0000256" key="1">
    <source>
        <dbReference type="ARBA" id="ARBA00004123"/>
    </source>
</evidence>
<evidence type="ECO:0000313" key="13">
    <source>
        <dbReference type="Proteomes" id="UP000317494"/>
    </source>
</evidence>
<dbReference type="GO" id="GO:0071051">
    <property type="term" value="P:poly(A)-dependent snoRNA 3'-end processing"/>
    <property type="evidence" value="ECO:0007669"/>
    <property type="project" value="TreeGrafter"/>
</dbReference>
<dbReference type="GO" id="GO:0071044">
    <property type="term" value="P:histone mRNA catabolic process"/>
    <property type="evidence" value="ECO:0007669"/>
    <property type="project" value="TreeGrafter"/>
</dbReference>
<dbReference type="Pfam" id="PF00570">
    <property type="entry name" value="HRDC"/>
    <property type="match status" value="1"/>
</dbReference>
<sequence>MEPDSEKEPTPSFPAQSLLASLVQLTKEAAQISTYESQLNKAATREYSDALSNVSTRLVALCNDLLDLASNVTSRASPAKRAYHIAFNDFDEVIDSFADVEEVVDNLLELAHTTLDEATGRSNEHAPNRMPSAPQGYDISKSAYRGRRTGAMGIPDKANGHTAHFGNKPQFKFEEKVDNSNDTPWAPKVVEKYHALKPWNPPSNQLNGMPTALAEHVKSLGLGNTTALHPYEYEIQNIQYPDWMFASSSEQLWRPFEDADYTYVSTVDDLRKMVSIMEAATEIAVDTEHHDYRTYLGIVCLIQISTRNEDFIVDTLGPLRSHLYLLNRVFANPRILKVFHGAEMDVLWLQRDFGVYIVNLFDTFHASNVLEMSAHSLHYLLQYFCNVETDKAYQMSDWRIRPLPPPMLKYARMDTHYLLYIWDRMRNELLTRSPTGAPRQLMNATLRRSEATALQVFEKPYYDAESGDGPHGWHKAMTRSNNMIQFRSPEQIAVFKALHGWRDHIARVEDESTRYVMPTHVLFTIAERMPEDVTGLLGCCLSVHGLVRTHAKKLVELIEHARVEARQMAKARQEESQRLIAAHKPKTLGQPVHTRFDSEDDLMEHASNPLFSSEGVVARICS</sequence>
<dbReference type="GO" id="GO:0071040">
    <property type="term" value="P:nuclear polyadenylation-dependent antisense transcript catabolic process"/>
    <property type="evidence" value="ECO:0007669"/>
    <property type="project" value="TreeGrafter"/>
</dbReference>
<dbReference type="InterPro" id="IPR045092">
    <property type="entry name" value="Rrp6-like"/>
</dbReference>
<dbReference type="GO" id="GO:0071039">
    <property type="term" value="P:nuclear polyadenylation-dependent CUT catabolic process"/>
    <property type="evidence" value="ECO:0007669"/>
    <property type="project" value="TreeGrafter"/>
</dbReference>